<accession>A0A1J5PIE3</accession>
<organism evidence="2">
    <name type="scientific">mine drainage metagenome</name>
    <dbReference type="NCBI Taxonomy" id="410659"/>
    <lineage>
        <taxon>unclassified sequences</taxon>
        <taxon>metagenomes</taxon>
        <taxon>ecological metagenomes</taxon>
    </lineage>
</organism>
<feature type="region of interest" description="Disordered" evidence="1">
    <location>
        <begin position="44"/>
        <end position="63"/>
    </location>
</feature>
<name>A0A1J5PIE3_9ZZZZ</name>
<protein>
    <submittedName>
        <fullName evidence="2">Uncharacterized protein</fullName>
    </submittedName>
</protein>
<reference evidence="2" key="1">
    <citation type="submission" date="2016-10" db="EMBL/GenBank/DDBJ databases">
        <title>Sequence of Gallionella enrichment culture.</title>
        <authorList>
            <person name="Poehlein A."/>
            <person name="Muehling M."/>
            <person name="Daniel R."/>
        </authorList>
    </citation>
    <scope>NUCLEOTIDE SEQUENCE</scope>
</reference>
<proteinExistence type="predicted"/>
<evidence type="ECO:0000256" key="1">
    <source>
        <dbReference type="SAM" id="MobiDB-lite"/>
    </source>
</evidence>
<evidence type="ECO:0000313" key="2">
    <source>
        <dbReference type="EMBL" id="OIQ67559.1"/>
    </source>
</evidence>
<dbReference type="EMBL" id="MLJW01005848">
    <property type="protein sequence ID" value="OIQ67559.1"/>
    <property type="molecule type" value="Genomic_DNA"/>
</dbReference>
<gene>
    <name evidence="2" type="ORF">GALL_508590</name>
</gene>
<dbReference type="AlphaFoldDB" id="A0A1J5PIE3"/>
<sequence length="189" mass="20361">MNQGSPPPFAHRVAAWAMRAVMPEAAIFHPAQGLFAEFSQDSPCVRTGDDGSEPASAGKPEGVPFPSGKALVFLGEHRDFATWAVDGFLEVPVWEMPKEDASDWAERLPASKLRLKLADSLVFLGYHALKMGLGLLRGRQVGSEVDQIFLERLDGTSLAVQGPGRLEGAPCGSSEFQDRHNGTSYPGAR</sequence>
<feature type="region of interest" description="Disordered" evidence="1">
    <location>
        <begin position="164"/>
        <end position="189"/>
    </location>
</feature>
<comment type="caution">
    <text evidence="2">The sequence shown here is derived from an EMBL/GenBank/DDBJ whole genome shotgun (WGS) entry which is preliminary data.</text>
</comment>